<protein>
    <recommendedName>
        <fullName evidence="5">UV radiation resistance-associated gene protein</fullName>
    </recommendedName>
</protein>
<accession>A0A653BJR9</accession>
<keyword evidence="4" id="KW-1185">Reference proteome</keyword>
<dbReference type="OrthoDB" id="72772at2759"/>
<dbReference type="AlphaFoldDB" id="A0A653BJR9"/>
<organism evidence="3 4">
    <name type="scientific">Callosobruchus maculatus</name>
    <name type="common">Southern cowpea weevil</name>
    <name type="synonym">Pulse bruchid</name>
    <dbReference type="NCBI Taxonomy" id="64391"/>
    <lineage>
        <taxon>Eukaryota</taxon>
        <taxon>Metazoa</taxon>
        <taxon>Ecdysozoa</taxon>
        <taxon>Arthropoda</taxon>
        <taxon>Hexapoda</taxon>
        <taxon>Insecta</taxon>
        <taxon>Pterygota</taxon>
        <taxon>Neoptera</taxon>
        <taxon>Endopterygota</taxon>
        <taxon>Coleoptera</taxon>
        <taxon>Polyphaga</taxon>
        <taxon>Cucujiformia</taxon>
        <taxon>Chrysomeloidea</taxon>
        <taxon>Chrysomelidae</taxon>
        <taxon>Bruchinae</taxon>
        <taxon>Bruchini</taxon>
        <taxon>Callosobruchus</taxon>
    </lineage>
</organism>
<dbReference type="PANTHER" id="PTHR15157">
    <property type="entry name" value="UV RADIATION RESISTANCE-ASSOCIATED GENE PROTEIN"/>
    <property type="match status" value="1"/>
</dbReference>
<dbReference type="PANTHER" id="PTHR15157:SF5">
    <property type="entry name" value="UV RADIATION RESISTANCE-ASSOCIATED GENE PROTEIN"/>
    <property type="match status" value="1"/>
</dbReference>
<evidence type="ECO:0000313" key="3">
    <source>
        <dbReference type="EMBL" id="VEN35235.1"/>
    </source>
</evidence>
<dbReference type="EMBL" id="CAACVG010001358">
    <property type="protein sequence ID" value="VEN35235.1"/>
    <property type="molecule type" value="Genomic_DNA"/>
</dbReference>
<keyword evidence="1" id="KW-0175">Coiled coil</keyword>
<gene>
    <name evidence="3" type="ORF">CALMAC_LOCUS1196</name>
</gene>
<reference evidence="3 4" key="1">
    <citation type="submission" date="2019-01" db="EMBL/GenBank/DDBJ databases">
        <authorList>
            <person name="Sayadi A."/>
        </authorList>
    </citation>
    <scope>NUCLEOTIDE SEQUENCE [LARGE SCALE GENOMIC DNA]</scope>
</reference>
<evidence type="ECO:0000256" key="2">
    <source>
        <dbReference type="SAM" id="MobiDB-lite"/>
    </source>
</evidence>
<dbReference type="GO" id="GO:0000149">
    <property type="term" value="F:SNARE binding"/>
    <property type="evidence" value="ECO:0007669"/>
    <property type="project" value="TreeGrafter"/>
</dbReference>
<name>A0A653BJR9_CALMS</name>
<evidence type="ECO:0000313" key="4">
    <source>
        <dbReference type="Proteomes" id="UP000410492"/>
    </source>
</evidence>
<evidence type="ECO:0000256" key="1">
    <source>
        <dbReference type="ARBA" id="ARBA00023054"/>
    </source>
</evidence>
<dbReference type="GO" id="GO:0000323">
    <property type="term" value="C:lytic vacuole"/>
    <property type="evidence" value="ECO:0007669"/>
    <property type="project" value="TreeGrafter"/>
</dbReference>
<evidence type="ECO:0008006" key="5">
    <source>
        <dbReference type="Google" id="ProtNLM"/>
    </source>
</evidence>
<dbReference type="GO" id="GO:0005768">
    <property type="term" value="C:endosome"/>
    <property type="evidence" value="ECO:0007669"/>
    <property type="project" value="TreeGrafter"/>
</dbReference>
<sequence length="949" mass="107425">MNFTTPEYIFSRQRCQQWVPLITQQYRLRHVYQIMCFNLLTEVTGRFYYTLHNTTMSAPFYTSEKSSNPHLKWPELDLRAVQNTSASCIVLRIWQCDKDGTDKIVLTWGVNFSGLVYIGNKIADIQPHHFKNNTVIFYMLGGYFTSHHMIRTDLQKPVPFHSSMNTVNTSNNTVVYKRVAVKVNKNEIHNSYNIQKLRKLQSLQLQIRNKGMDVQNIKDKINTIVGNNVRVDTNSSESTSSLSSTIRYAPQLLTMNSLNKMLQEKPTGVQKQEMQRISKDIELARFRTRVLSQEKDRKTISIRQLKQMHLHIIEENEEKNSELMENYRKLSRGGEKLKDYKKSVSQHKELYFHVIARLQQRKRELLQGLLFLYPIEKKSDNKYTIHGVHLPNSDVLTDTADLGVSVALGYVTHILIMSSAFLHVPLRYQLTHFGSRSYITDTVSPLLSEKERDFPLFTKGKDKAQFTYAVYLLNKNIAQLRWLYFMNTNDLRATLHNLLTFLQGQRESRAEMLSLSEASTSQKPEAVLTEKGKRPAGTPNEKLVSLHSANANSHISDPVLDSMRQETQAIRLCSPTRRPAGLKSISRIGTGGLSEVLTMPEAYLNKQIGVDVLKNFMITNDKAIALDDAASSTASNKSQSALSSLKSNLIKITKGKESKLICDNDQHAALKIERGHDPLNPDSVFSNVASKSIKIKSDSQLCRDERIISQNRISRSMETYNEHDCSTQMRIGTELGSEPQLDRIADSEKRISVSDIQNNSIQTDTEADLTLKPGLNFVSQTKIIRAVEMMANDPSLQKNMEVKSQVEPRLVSTEETIAVETEQAQMMPIMSASELDTDSQLLVEQIFDGSMSNRSVDTSMIQNSPVKARFESDLNSQLESNSAQGMEETTTATTQKEFLEKWMEAMPAGNLYLDSNLSVSPGATSGESPLTARTDALLSTKSFNLVKPK</sequence>
<dbReference type="GO" id="GO:0035493">
    <property type="term" value="P:SNARE complex assembly"/>
    <property type="evidence" value="ECO:0007669"/>
    <property type="project" value="TreeGrafter"/>
</dbReference>
<dbReference type="Proteomes" id="UP000410492">
    <property type="component" value="Unassembled WGS sequence"/>
</dbReference>
<feature type="region of interest" description="Disordered" evidence="2">
    <location>
        <begin position="513"/>
        <end position="537"/>
    </location>
</feature>
<proteinExistence type="predicted"/>